<gene>
    <name evidence="2" type="ORF">LAZ67_21002058</name>
</gene>
<dbReference type="PANTHER" id="PTHR46060">
    <property type="entry name" value="MARINER MOS1 TRANSPOSASE-LIKE PROTEIN"/>
    <property type="match status" value="1"/>
</dbReference>
<feature type="region of interest" description="Disordered" evidence="1">
    <location>
        <begin position="184"/>
        <end position="213"/>
    </location>
</feature>
<evidence type="ECO:0008006" key="4">
    <source>
        <dbReference type="Google" id="ProtNLM"/>
    </source>
</evidence>
<accession>A0ABY6LQ46</accession>
<dbReference type="InterPro" id="IPR036397">
    <property type="entry name" value="RNaseH_sf"/>
</dbReference>
<proteinExistence type="predicted"/>
<dbReference type="EMBL" id="CP092883">
    <property type="protein sequence ID" value="UYV82426.1"/>
    <property type="molecule type" value="Genomic_DNA"/>
</dbReference>
<name>A0ABY6LQ46_9ARAC</name>
<dbReference type="Gene3D" id="3.30.420.10">
    <property type="entry name" value="Ribonuclease H-like superfamily/Ribonuclease H"/>
    <property type="match status" value="1"/>
</dbReference>
<dbReference type="InterPro" id="IPR052709">
    <property type="entry name" value="Transposase-MT_Hybrid"/>
</dbReference>
<keyword evidence="3" id="KW-1185">Reference proteome</keyword>
<dbReference type="Proteomes" id="UP001235939">
    <property type="component" value="Chromosome 21"/>
</dbReference>
<evidence type="ECO:0000256" key="1">
    <source>
        <dbReference type="SAM" id="MobiDB-lite"/>
    </source>
</evidence>
<dbReference type="Pfam" id="PF01359">
    <property type="entry name" value="Transposase_1"/>
    <property type="match status" value="1"/>
</dbReference>
<protein>
    <recommendedName>
        <fullName evidence="4">Transposase</fullName>
    </recommendedName>
</protein>
<organism evidence="2 3">
    <name type="scientific">Cordylochernes scorpioides</name>
    <dbReference type="NCBI Taxonomy" id="51811"/>
    <lineage>
        <taxon>Eukaryota</taxon>
        <taxon>Metazoa</taxon>
        <taxon>Ecdysozoa</taxon>
        <taxon>Arthropoda</taxon>
        <taxon>Chelicerata</taxon>
        <taxon>Arachnida</taxon>
        <taxon>Pseudoscorpiones</taxon>
        <taxon>Cheliferoidea</taxon>
        <taxon>Chernetidae</taxon>
        <taxon>Cordylochernes</taxon>
    </lineage>
</organism>
<sequence>MRPLKGAITCDETWVYHYDPSSKRQSMQWNHKMSPVKKNPRLFLSKDKIIITVFWDQDGLIFMDMLEKNTSINKERNCKSLLKLKRPGIKEFQIKFHQDNARPHTAQKTLAQISRYGWTLMSHPAYSPELAPSLRGRTFENDEMLLHEVRGWFRKKEVEFYQRAFVSWKERWTKCVQREAMSKIKDDKRQSKSLGKMKSMVLGLNPERTSQEC</sequence>
<dbReference type="InterPro" id="IPR001888">
    <property type="entry name" value="Transposase_1"/>
</dbReference>
<dbReference type="PANTHER" id="PTHR46060:SF1">
    <property type="entry name" value="MARINER MOS1 TRANSPOSASE-LIKE PROTEIN"/>
    <property type="match status" value="1"/>
</dbReference>
<evidence type="ECO:0000313" key="3">
    <source>
        <dbReference type="Proteomes" id="UP001235939"/>
    </source>
</evidence>
<reference evidence="2 3" key="1">
    <citation type="submission" date="2022-01" db="EMBL/GenBank/DDBJ databases">
        <title>A chromosomal length assembly of Cordylochernes scorpioides.</title>
        <authorList>
            <person name="Zeh D."/>
            <person name="Zeh J."/>
        </authorList>
    </citation>
    <scope>NUCLEOTIDE SEQUENCE [LARGE SCALE GENOMIC DNA]</scope>
    <source>
        <strain evidence="2">IN4F17</strain>
        <tissue evidence="2">Whole Body</tissue>
    </source>
</reference>
<evidence type="ECO:0000313" key="2">
    <source>
        <dbReference type="EMBL" id="UYV82426.1"/>
    </source>
</evidence>